<keyword evidence="5 6" id="KW-0472">Membrane</keyword>
<dbReference type="NCBIfam" id="TIGR03476">
    <property type="entry name" value="HpnL"/>
    <property type="match status" value="1"/>
</dbReference>
<organism evidence="7 8">
    <name type="scientific">Stakelama sediminis</name>
    <dbReference type="NCBI Taxonomy" id="463200"/>
    <lineage>
        <taxon>Bacteria</taxon>
        <taxon>Pseudomonadati</taxon>
        <taxon>Pseudomonadota</taxon>
        <taxon>Alphaproteobacteria</taxon>
        <taxon>Sphingomonadales</taxon>
        <taxon>Sphingomonadaceae</taxon>
        <taxon>Stakelama</taxon>
    </lineage>
</organism>
<evidence type="ECO:0000313" key="8">
    <source>
        <dbReference type="Proteomes" id="UP000554342"/>
    </source>
</evidence>
<feature type="transmembrane region" description="Helical" evidence="6">
    <location>
        <begin position="42"/>
        <end position="61"/>
    </location>
</feature>
<dbReference type="GO" id="GO:0005886">
    <property type="term" value="C:plasma membrane"/>
    <property type="evidence" value="ECO:0007669"/>
    <property type="project" value="UniProtKB-SubCell"/>
</dbReference>
<evidence type="ECO:0000256" key="3">
    <source>
        <dbReference type="ARBA" id="ARBA00022692"/>
    </source>
</evidence>
<evidence type="ECO:0000256" key="4">
    <source>
        <dbReference type="ARBA" id="ARBA00022989"/>
    </source>
</evidence>
<proteinExistence type="predicted"/>
<feature type="transmembrane region" description="Helical" evidence="6">
    <location>
        <begin position="127"/>
        <end position="145"/>
    </location>
</feature>
<keyword evidence="3 6" id="KW-0812">Transmembrane</keyword>
<dbReference type="RefSeq" id="WP_184004649.1">
    <property type="nucleotide sequence ID" value="NZ_BAABIF010000030.1"/>
</dbReference>
<feature type="transmembrane region" description="Helical" evidence="6">
    <location>
        <begin position="151"/>
        <end position="172"/>
    </location>
</feature>
<protein>
    <submittedName>
        <fullName evidence="7">Putative membrane protein</fullName>
    </submittedName>
</protein>
<keyword evidence="4 6" id="KW-1133">Transmembrane helix</keyword>
<evidence type="ECO:0000256" key="2">
    <source>
        <dbReference type="ARBA" id="ARBA00022475"/>
    </source>
</evidence>
<reference evidence="7 8" key="1">
    <citation type="submission" date="2020-08" db="EMBL/GenBank/DDBJ databases">
        <title>Genomic Encyclopedia of Type Strains, Phase IV (KMG-IV): sequencing the most valuable type-strain genomes for metagenomic binning, comparative biology and taxonomic classification.</title>
        <authorList>
            <person name="Goeker M."/>
        </authorList>
    </citation>
    <scope>NUCLEOTIDE SEQUENCE [LARGE SCALE GENOMIC DNA]</scope>
    <source>
        <strain evidence="7 8">DSM 27203</strain>
    </source>
</reference>
<comment type="caution">
    <text evidence="7">The sequence shown here is derived from an EMBL/GenBank/DDBJ whole genome shotgun (WGS) entry which is preliminary data.</text>
</comment>
<keyword evidence="8" id="KW-1185">Reference proteome</keyword>
<dbReference type="EMBL" id="JACIJI010000005">
    <property type="protein sequence ID" value="MBB5719646.1"/>
    <property type="molecule type" value="Genomic_DNA"/>
</dbReference>
<dbReference type="Pfam" id="PF03706">
    <property type="entry name" value="LPG_synthase_TM"/>
    <property type="match status" value="1"/>
</dbReference>
<evidence type="ECO:0000256" key="1">
    <source>
        <dbReference type="ARBA" id="ARBA00004651"/>
    </source>
</evidence>
<evidence type="ECO:0000256" key="5">
    <source>
        <dbReference type="ARBA" id="ARBA00023136"/>
    </source>
</evidence>
<dbReference type="AlphaFoldDB" id="A0A840Z1Q6"/>
<dbReference type="PANTHER" id="PTHR39087">
    <property type="entry name" value="UPF0104 MEMBRANE PROTEIN MJ1595"/>
    <property type="match status" value="1"/>
</dbReference>
<gene>
    <name evidence="7" type="ORF">FHR23_002594</name>
</gene>
<keyword evidence="2" id="KW-1003">Cell membrane</keyword>
<evidence type="ECO:0000256" key="6">
    <source>
        <dbReference type="SAM" id="Phobius"/>
    </source>
</evidence>
<accession>A0A840Z1Q6</accession>
<evidence type="ECO:0000313" key="7">
    <source>
        <dbReference type="EMBL" id="MBB5719646.1"/>
    </source>
</evidence>
<feature type="transmembrane region" description="Helical" evidence="6">
    <location>
        <begin position="212"/>
        <end position="234"/>
    </location>
</feature>
<sequence length="324" mass="34068">MRTRLWIVLATFVGLGAAIWAFGSAGLTQVLSAAERIGVGGFLLYCLYSLAVFPILGGAWISAAPGVSAQRVPLFAWARMVREAASDILPFSQVGGIVLGTRILTARGIAAPLVYAALIVEMTTEMAGQLIFTLFGIIMLALTVTAGVDSVLLPILAGTGLMAAMLAAFLMAQRYIPALGERLGERMIPGVAEKMAETGILVRRIYEKRGRVAASFLFNLAGWIASAAGAWIALRLMDVNLPLWAVLTLESLIFALRSVAFIIPGAIGVQEAAYVLIGPLLGLPPESALALSLAKRARDLALGIPALIGWQASELGGIAATKLR</sequence>
<name>A0A840Z1Q6_9SPHN</name>
<dbReference type="Proteomes" id="UP000554342">
    <property type="component" value="Unassembled WGS sequence"/>
</dbReference>
<comment type="subcellular location">
    <subcellularLocation>
        <location evidence="1">Cell membrane</location>
        <topology evidence="1">Multi-pass membrane protein</topology>
    </subcellularLocation>
</comment>
<dbReference type="InterPro" id="IPR022791">
    <property type="entry name" value="L-PG_synthase/AglD"/>
</dbReference>
<feature type="transmembrane region" description="Helical" evidence="6">
    <location>
        <begin position="254"/>
        <end position="277"/>
    </location>
</feature>
<dbReference type="PANTHER" id="PTHR39087:SF2">
    <property type="entry name" value="UPF0104 MEMBRANE PROTEIN MJ1595"/>
    <property type="match status" value="1"/>
</dbReference>